<dbReference type="PANTHER" id="PTHR46696">
    <property type="entry name" value="P450, PUTATIVE (EUROFUNG)-RELATED"/>
    <property type="match status" value="1"/>
</dbReference>
<dbReference type="Proteomes" id="UP001500957">
    <property type="component" value="Unassembled WGS sequence"/>
</dbReference>
<evidence type="ECO:0000313" key="3">
    <source>
        <dbReference type="Proteomes" id="UP001500957"/>
    </source>
</evidence>
<keyword evidence="3" id="KW-1185">Reference proteome</keyword>
<accession>A0ABN1GCV6</accession>
<dbReference type="EMBL" id="BAAAHE010000007">
    <property type="protein sequence ID" value="GAA0608839.1"/>
    <property type="molecule type" value="Genomic_DNA"/>
</dbReference>
<dbReference type="Pfam" id="PF00067">
    <property type="entry name" value="p450"/>
    <property type="match status" value="1"/>
</dbReference>
<dbReference type="CDD" id="cd11078">
    <property type="entry name" value="CYP130-like"/>
    <property type="match status" value="1"/>
</dbReference>
<dbReference type="PANTHER" id="PTHR46696:SF4">
    <property type="entry name" value="BIOTIN BIOSYNTHESIS CYTOCHROME P450"/>
    <property type="match status" value="1"/>
</dbReference>
<evidence type="ECO:0000313" key="2">
    <source>
        <dbReference type="EMBL" id="GAA0608839.1"/>
    </source>
</evidence>
<organism evidence="2 3">
    <name type="scientific">Sporichthya brevicatena</name>
    <dbReference type="NCBI Taxonomy" id="171442"/>
    <lineage>
        <taxon>Bacteria</taxon>
        <taxon>Bacillati</taxon>
        <taxon>Actinomycetota</taxon>
        <taxon>Actinomycetes</taxon>
        <taxon>Sporichthyales</taxon>
        <taxon>Sporichthyaceae</taxon>
        <taxon>Sporichthya</taxon>
    </lineage>
</organism>
<dbReference type="PRINTS" id="PR00359">
    <property type="entry name" value="BP450"/>
</dbReference>
<dbReference type="SUPFAM" id="SSF48264">
    <property type="entry name" value="Cytochrome P450"/>
    <property type="match status" value="1"/>
</dbReference>
<sequence length="426" mass="47173">MVEKSDLTRLIANDPGLVRCPWPLYDVLRTEAPVTFDETLKAFVVTRYADVIEVLKDTATFSSAMASGPSSVTGLAKQLIADPATPERLRAQAERRLKLAESPVLLFTDPPLHKRQRQLVSAAFSPKRIKQLEPEVRRLVDELIDGFIGDGKVDLVPQFAIPLPMTVIATMLGVPPENMDQFKRWSNAFTAGVGAVEQTGEGIAEIFDEVDTFYDYFTAEIERRRVEPQDDLLTDLVEARMAGEEPLTLDEMLNMLVQFLVAGNETTTNSAGMLVNRLAQEPGLADRVRENHALIPTLVEEMLRVEAPVQGMFRVATTDATIGDVAVPAGSVVWLVYGSANLDPQTFPEPGNLDLDGDRAPHLTFARFEHFCLGANIARLELRIAAERLLDRLADIRLACDPAEVPYHRSFVLRGPARLLLTFTAR</sequence>
<name>A0ABN1GCV6_9ACTN</name>
<reference evidence="2 3" key="1">
    <citation type="journal article" date="2019" name="Int. J. Syst. Evol. Microbiol.">
        <title>The Global Catalogue of Microorganisms (GCM) 10K type strain sequencing project: providing services to taxonomists for standard genome sequencing and annotation.</title>
        <authorList>
            <consortium name="The Broad Institute Genomics Platform"/>
            <consortium name="The Broad Institute Genome Sequencing Center for Infectious Disease"/>
            <person name="Wu L."/>
            <person name="Ma J."/>
        </authorList>
    </citation>
    <scope>NUCLEOTIDE SEQUENCE [LARGE SCALE GENOMIC DNA]</scope>
    <source>
        <strain evidence="2 3">JCM 10671</strain>
    </source>
</reference>
<dbReference type="InterPro" id="IPR001128">
    <property type="entry name" value="Cyt_P450"/>
</dbReference>
<comment type="similarity">
    <text evidence="1">Belongs to the cytochrome P450 family.</text>
</comment>
<dbReference type="Gene3D" id="1.10.630.10">
    <property type="entry name" value="Cytochrome P450"/>
    <property type="match status" value="1"/>
</dbReference>
<dbReference type="RefSeq" id="WP_344601956.1">
    <property type="nucleotide sequence ID" value="NZ_BAAAHE010000007.1"/>
</dbReference>
<protein>
    <submittedName>
        <fullName evidence="2">Cytochrome P450</fullName>
    </submittedName>
</protein>
<proteinExistence type="inferred from homology"/>
<dbReference type="InterPro" id="IPR002397">
    <property type="entry name" value="Cyt_P450_B"/>
</dbReference>
<dbReference type="InterPro" id="IPR036396">
    <property type="entry name" value="Cyt_P450_sf"/>
</dbReference>
<evidence type="ECO:0000256" key="1">
    <source>
        <dbReference type="ARBA" id="ARBA00010617"/>
    </source>
</evidence>
<gene>
    <name evidence="2" type="ORF">GCM10009547_08530</name>
</gene>
<comment type="caution">
    <text evidence="2">The sequence shown here is derived from an EMBL/GenBank/DDBJ whole genome shotgun (WGS) entry which is preliminary data.</text>
</comment>